<proteinExistence type="predicted"/>
<evidence type="ECO:0000256" key="1">
    <source>
        <dbReference type="SAM" id="MobiDB-lite"/>
    </source>
</evidence>
<dbReference type="InterPro" id="IPR008964">
    <property type="entry name" value="Invasin/intimin_cell_adhesion"/>
</dbReference>
<comment type="caution">
    <text evidence="3">The sequence shown here is derived from an EMBL/GenBank/DDBJ whole genome shotgun (WGS) entry which is preliminary data.</text>
</comment>
<protein>
    <submittedName>
        <fullName evidence="3">Ig-like domain-containing protein</fullName>
    </submittedName>
</protein>
<feature type="compositionally biased region" description="Pro residues" evidence="1">
    <location>
        <begin position="434"/>
        <end position="447"/>
    </location>
</feature>
<dbReference type="SUPFAM" id="SSF49373">
    <property type="entry name" value="Invasin/intimin cell-adhesion fragments"/>
    <property type="match status" value="3"/>
</dbReference>
<dbReference type="RefSeq" id="WP_349217958.1">
    <property type="nucleotide sequence ID" value="NZ_JBBMFD010000002.1"/>
</dbReference>
<feature type="compositionally biased region" description="Low complexity" evidence="1">
    <location>
        <begin position="448"/>
        <end position="461"/>
    </location>
</feature>
<organism evidence="3 4">
    <name type="scientific">Solibaculum intestinale</name>
    <dbReference type="NCBI Taxonomy" id="3133165"/>
    <lineage>
        <taxon>Bacteria</taxon>
        <taxon>Bacillati</taxon>
        <taxon>Bacillota</taxon>
        <taxon>Clostridia</taxon>
        <taxon>Eubacteriales</taxon>
        <taxon>Oscillospiraceae</taxon>
        <taxon>Solibaculum</taxon>
    </lineage>
</organism>
<evidence type="ECO:0000313" key="4">
    <source>
        <dbReference type="Proteomes" id="UP001489509"/>
    </source>
</evidence>
<keyword evidence="4" id="KW-1185">Reference proteome</keyword>
<name>A0ABV1DZ06_9FIRM</name>
<feature type="domain" description="BIG2" evidence="2">
    <location>
        <begin position="177"/>
        <end position="245"/>
    </location>
</feature>
<evidence type="ECO:0000313" key="3">
    <source>
        <dbReference type="EMBL" id="MEQ2439695.1"/>
    </source>
</evidence>
<dbReference type="EMBL" id="JBBMFD010000002">
    <property type="protein sequence ID" value="MEQ2439695.1"/>
    <property type="molecule type" value="Genomic_DNA"/>
</dbReference>
<feature type="domain" description="BIG2" evidence="2">
    <location>
        <begin position="356"/>
        <end position="428"/>
    </location>
</feature>
<accession>A0ABV1DZ06</accession>
<feature type="domain" description="BIG2" evidence="2">
    <location>
        <begin position="254"/>
        <end position="331"/>
    </location>
</feature>
<sequence length="461" mass="48631">MKKKTLLLFCGLLFSLLVLFPCVIGALSDGWVDGEAYVSGGGCAGSAGVLLSEEPAVMYVGDKSTIAVKSANEKSTENIWSVYDDKLEILRSYNIQATVLGRKAGYSMIKFQQVSQNLFGGESVSWNTKGVYILPAVLTLSNAPSAMEPGETLQLNHSFERGVPFGEINAYLAEQGAPTGITLTMEEESELWSRAVDEYYGRKVLYSSSNPSAVSVSEDGVLTAVGGDATITVELEGLDVKAQFTVSVPVEPVAVERVELTAEKNEFTVGDSFRLTPVFTPQDATDQTGEWKVSNARLLQNNGDGSFQALAAGRAVITFTANDGGRRAQYVVTIRENTVPAQSVSLNTGAFSSWVDSGGIRIYLMNTGTIRAISASVSPSNASQSVTYTSSNPAAATVGADGRITGIAAGETVITARTENGLTASIRVRVQSQEPPPQSSQTPPAPSEPESSPSSESSSGV</sequence>
<reference evidence="3 4" key="1">
    <citation type="submission" date="2024-03" db="EMBL/GenBank/DDBJ databases">
        <title>Human intestinal bacterial collection.</title>
        <authorList>
            <person name="Pauvert C."/>
            <person name="Hitch T.C.A."/>
            <person name="Clavel T."/>
        </authorList>
    </citation>
    <scope>NUCLEOTIDE SEQUENCE [LARGE SCALE GENOMIC DNA]</scope>
    <source>
        <strain evidence="3 4">CLA-JM-H44</strain>
    </source>
</reference>
<dbReference type="Pfam" id="PF02368">
    <property type="entry name" value="Big_2"/>
    <property type="match status" value="2"/>
</dbReference>
<dbReference type="InterPro" id="IPR003343">
    <property type="entry name" value="Big_2"/>
</dbReference>
<gene>
    <name evidence="3" type="ORF">WMO26_02515</name>
</gene>
<dbReference type="Gene3D" id="2.60.40.1080">
    <property type="match status" value="3"/>
</dbReference>
<feature type="region of interest" description="Disordered" evidence="1">
    <location>
        <begin position="424"/>
        <end position="461"/>
    </location>
</feature>
<dbReference type="SMART" id="SM00635">
    <property type="entry name" value="BID_2"/>
    <property type="match status" value="3"/>
</dbReference>
<evidence type="ECO:0000259" key="2">
    <source>
        <dbReference type="SMART" id="SM00635"/>
    </source>
</evidence>
<dbReference type="Proteomes" id="UP001489509">
    <property type="component" value="Unassembled WGS sequence"/>
</dbReference>